<dbReference type="Proteomes" id="UP001056500">
    <property type="component" value="Chromosome"/>
</dbReference>
<accession>A0ABY4WIW7</accession>
<evidence type="ECO:0000313" key="4">
    <source>
        <dbReference type="EMBL" id="USG66819.1"/>
    </source>
</evidence>
<dbReference type="Pfam" id="PF00389">
    <property type="entry name" value="2-Hacid_dh"/>
    <property type="match status" value="1"/>
</dbReference>
<dbReference type="PANTHER" id="PTHR10996:SF178">
    <property type="entry name" value="2-HYDROXYACID DEHYDROGENASE YGL185C-RELATED"/>
    <property type="match status" value="1"/>
</dbReference>
<dbReference type="InterPro" id="IPR050223">
    <property type="entry name" value="D-isomer_2-hydroxyacid_DH"/>
</dbReference>
<keyword evidence="1" id="KW-0560">Oxidoreductase</keyword>
<evidence type="ECO:0000259" key="3">
    <source>
        <dbReference type="Pfam" id="PF00389"/>
    </source>
</evidence>
<reference evidence="4" key="1">
    <citation type="submission" date="2022-06" db="EMBL/GenBank/DDBJ databases">
        <title>Genome sequencing of Brevibacillus sp. BB3-R1.</title>
        <authorList>
            <person name="Heo J."/>
            <person name="Lee D."/>
            <person name="Won M."/>
            <person name="Han B.-H."/>
            <person name="Hong S.-B."/>
            <person name="Kwon S.-W."/>
        </authorList>
    </citation>
    <scope>NUCLEOTIDE SEQUENCE</scope>
    <source>
        <strain evidence="4">BB3-R1</strain>
    </source>
</reference>
<gene>
    <name evidence="4" type="ORF">NDK47_05835</name>
</gene>
<dbReference type="SUPFAM" id="SSF52283">
    <property type="entry name" value="Formate/glycerate dehydrogenase catalytic domain-like"/>
    <property type="match status" value="1"/>
</dbReference>
<dbReference type="InterPro" id="IPR006139">
    <property type="entry name" value="D-isomer_2_OHA_DH_cat_dom"/>
</dbReference>
<name>A0ABY4WIW7_9BACL</name>
<keyword evidence="2" id="KW-0520">NAD</keyword>
<keyword evidence="5" id="KW-1185">Reference proteome</keyword>
<dbReference type="RefSeq" id="WP_251873924.1">
    <property type="nucleotide sequence ID" value="NZ_CP098755.1"/>
</dbReference>
<evidence type="ECO:0000256" key="1">
    <source>
        <dbReference type="ARBA" id="ARBA00023002"/>
    </source>
</evidence>
<dbReference type="EMBL" id="CP098755">
    <property type="protein sequence ID" value="USG66819.1"/>
    <property type="molecule type" value="Genomic_DNA"/>
</dbReference>
<evidence type="ECO:0000256" key="2">
    <source>
        <dbReference type="ARBA" id="ARBA00023027"/>
    </source>
</evidence>
<feature type="domain" description="D-isomer specific 2-hydroxyacid dehydrogenase catalytic" evidence="3">
    <location>
        <begin position="10"/>
        <end position="166"/>
    </location>
</feature>
<sequence>MTTKPLVYATRQLASELIEYRKETATVEVWEEDCACPPEVLLEEQADGLLMMMADRVDEELPSRARHQKVVASMAARYENIDTAAARKRGVLVTNTPDVQMEATADPAFALLLAAARRISEANRYVMVGGWTGWKPVLMAGQTRLGMGKLAAANIRSALEGKGLVTPV</sequence>
<evidence type="ECO:0000313" key="5">
    <source>
        <dbReference type="Proteomes" id="UP001056500"/>
    </source>
</evidence>
<protein>
    <recommendedName>
        <fullName evidence="3">D-isomer specific 2-hydroxyacid dehydrogenase catalytic domain-containing protein</fullName>
    </recommendedName>
</protein>
<organism evidence="4 5">
    <name type="scientific">Brevibacillus ruminantium</name>
    <dbReference type="NCBI Taxonomy" id="2950604"/>
    <lineage>
        <taxon>Bacteria</taxon>
        <taxon>Bacillati</taxon>
        <taxon>Bacillota</taxon>
        <taxon>Bacilli</taxon>
        <taxon>Bacillales</taxon>
        <taxon>Paenibacillaceae</taxon>
        <taxon>Brevibacillus</taxon>
    </lineage>
</organism>
<dbReference type="Gene3D" id="3.40.50.720">
    <property type="entry name" value="NAD(P)-binding Rossmann-like Domain"/>
    <property type="match status" value="2"/>
</dbReference>
<dbReference type="PANTHER" id="PTHR10996">
    <property type="entry name" value="2-HYDROXYACID DEHYDROGENASE-RELATED"/>
    <property type="match status" value="1"/>
</dbReference>
<proteinExistence type="predicted"/>